<feature type="region of interest" description="Disordered" evidence="3">
    <location>
        <begin position="1"/>
        <end position="67"/>
    </location>
</feature>
<feature type="transmembrane region" description="Helical" evidence="4">
    <location>
        <begin position="457"/>
        <end position="474"/>
    </location>
</feature>
<dbReference type="GO" id="GO:0022857">
    <property type="term" value="F:transmembrane transporter activity"/>
    <property type="evidence" value="ECO:0007669"/>
    <property type="project" value="InterPro"/>
</dbReference>
<dbReference type="InterPro" id="IPR011701">
    <property type="entry name" value="MFS"/>
</dbReference>
<evidence type="ECO:0000256" key="4">
    <source>
        <dbReference type="SAM" id="Phobius"/>
    </source>
</evidence>
<comment type="similarity">
    <text evidence="2">Belongs to the major facilitator superfamily. Monocarboxylate porter (TC 2.A.1.13) family.</text>
</comment>
<feature type="compositionally biased region" description="Low complexity" evidence="3">
    <location>
        <begin position="10"/>
        <end position="22"/>
    </location>
</feature>
<feature type="transmembrane region" description="Helical" evidence="4">
    <location>
        <begin position="269"/>
        <end position="293"/>
    </location>
</feature>
<keyword evidence="6" id="KW-1185">Reference proteome</keyword>
<organism evidence="5 6">
    <name type="scientific">Dekkera bruxellensis</name>
    <name type="common">Brettanomyces custersii</name>
    <dbReference type="NCBI Taxonomy" id="5007"/>
    <lineage>
        <taxon>Eukaryota</taxon>
        <taxon>Fungi</taxon>
        <taxon>Dikarya</taxon>
        <taxon>Ascomycota</taxon>
        <taxon>Saccharomycotina</taxon>
        <taxon>Pichiomycetes</taxon>
        <taxon>Pichiales</taxon>
        <taxon>Pichiaceae</taxon>
        <taxon>Brettanomyces</taxon>
    </lineage>
</organism>
<evidence type="ECO:0000256" key="1">
    <source>
        <dbReference type="ARBA" id="ARBA00004141"/>
    </source>
</evidence>
<feature type="transmembrane region" description="Helical" evidence="4">
    <location>
        <begin position="247"/>
        <end position="263"/>
    </location>
</feature>
<gene>
    <name evidence="5" type="ORF">DEBR0S5_05952G</name>
</gene>
<comment type="subcellular location">
    <subcellularLocation>
        <location evidence="1">Membrane</location>
        <topology evidence="1">Multi-pass membrane protein</topology>
    </subcellularLocation>
</comment>
<dbReference type="PANTHER" id="PTHR11360:SF315">
    <property type="entry name" value="TRANSPORTER MCH2-RELATED"/>
    <property type="match status" value="1"/>
</dbReference>
<dbReference type="InterPro" id="IPR036259">
    <property type="entry name" value="MFS_trans_sf"/>
</dbReference>
<feature type="transmembrane region" description="Helical" evidence="4">
    <location>
        <begin position="512"/>
        <end position="535"/>
    </location>
</feature>
<dbReference type="EMBL" id="CABFWN010000005">
    <property type="protein sequence ID" value="VUG19561.1"/>
    <property type="molecule type" value="Genomic_DNA"/>
</dbReference>
<name>A0A7D9H1G5_DEKBR</name>
<dbReference type="Pfam" id="PF07690">
    <property type="entry name" value="MFS_1"/>
    <property type="match status" value="1"/>
</dbReference>
<feature type="transmembrane region" description="Helical" evidence="4">
    <location>
        <begin position="431"/>
        <end position="450"/>
    </location>
</feature>
<proteinExistence type="inferred from homology"/>
<feature type="transmembrane region" description="Helical" evidence="4">
    <location>
        <begin position="218"/>
        <end position="240"/>
    </location>
</feature>
<dbReference type="PANTHER" id="PTHR11360">
    <property type="entry name" value="MONOCARBOXYLATE TRANSPORTER"/>
    <property type="match status" value="1"/>
</dbReference>
<keyword evidence="4" id="KW-0812">Transmembrane</keyword>
<reference evidence="5 6" key="1">
    <citation type="submission" date="2019-07" db="EMBL/GenBank/DDBJ databases">
        <authorList>
            <person name="Friedrich A."/>
            <person name="Schacherer J."/>
        </authorList>
    </citation>
    <scope>NUCLEOTIDE SEQUENCE [LARGE SCALE GENOMIC DNA]</scope>
</reference>
<dbReference type="GO" id="GO:0016020">
    <property type="term" value="C:membrane"/>
    <property type="evidence" value="ECO:0007669"/>
    <property type="project" value="UniProtKB-SubCell"/>
</dbReference>
<dbReference type="SUPFAM" id="SSF103473">
    <property type="entry name" value="MFS general substrate transporter"/>
    <property type="match status" value="1"/>
</dbReference>
<dbReference type="Gene3D" id="1.20.1250.20">
    <property type="entry name" value="MFS general substrate transporter like domains"/>
    <property type="match status" value="2"/>
</dbReference>
<feature type="transmembrane region" description="Helical" evidence="4">
    <location>
        <begin position="547"/>
        <end position="567"/>
    </location>
</feature>
<dbReference type="InterPro" id="IPR050327">
    <property type="entry name" value="Proton-linked_MCT"/>
</dbReference>
<feature type="transmembrane region" description="Helical" evidence="4">
    <location>
        <begin position="390"/>
        <end position="411"/>
    </location>
</feature>
<feature type="transmembrane region" description="Helical" evidence="4">
    <location>
        <begin position="177"/>
        <end position="198"/>
    </location>
</feature>
<feature type="transmembrane region" description="Helical" evidence="4">
    <location>
        <begin position="305"/>
        <end position="325"/>
    </location>
</feature>
<evidence type="ECO:0000256" key="2">
    <source>
        <dbReference type="ARBA" id="ARBA00006727"/>
    </source>
</evidence>
<keyword evidence="4" id="KW-0472">Membrane</keyword>
<dbReference type="AlphaFoldDB" id="A0A7D9H1G5"/>
<evidence type="ECO:0000313" key="6">
    <source>
        <dbReference type="Proteomes" id="UP000478008"/>
    </source>
</evidence>
<sequence>MVHPTETSEDSASSLESIISELSDTKHGDNREIQKLTSDPHNDKQADAYSTSGKITSPYEDDDKNDTKSIFSTYSKRLLRRTSTVLDAIRDDNEYVMSQEKGKINPDLGDNLLYNKGEVPHSDNQVTSFELEAVKTKQESSEDDITRTQTSQSLAYDGEYNIQDIIDRPPDGTVTGWISLICVTFINTFSWGANTSYGVLMSYYMESNHFPGATKEDYALIGGLNLGLSFIACSLSNSLVRRFYYKHIMYLGSALVVICYFVAAEVKTIVQLIIVQGLILSIAYALAAAPSMVVIPSWFLERRSFANGISSGGAGLAGLIFSRPVQAVIDSTGSYRWALRMVGIICGVMLFVSIFLVRCRRKFQVTSDIPIWKEIFQNIVNWRIYKMPPIIYLIIWNFIYGIGYAILLFSMSSYGRTIGLTSSQGSLVTTLQSAAQMIGRPALGYISFLFGKINVTIIFTLLLGILSLAYWVFIKSYGPLIGFGIIAGFIMGVNWVNFVPMCSDVVGGGDDLLAALSALYLTGGPPMIVSEIIGLKLEQPNSSSPFFHPQILVGVTCIVGALCLLPFREWKISRMLTARSHLIEKRAMKDRQPGDMDRLKRYKLLLDPGLKGYILRVFYPIKA</sequence>
<evidence type="ECO:0000313" key="5">
    <source>
        <dbReference type="EMBL" id="VUG19561.1"/>
    </source>
</evidence>
<accession>A0A7D9H1G5</accession>
<protein>
    <submittedName>
        <fullName evidence="5">DEBR0S5_05952g1_1</fullName>
    </submittedName>
</protein>
<dbReference type="Proteomes" id="UP000478008">
    <property type="component" value="Unassembled WGS sequence"/>
</dbReference>
<keyword evidence="4" id="KW-1133">Transmembrane helix</keyword>
<feature type="compositionally biased region" description="Basic and acidic residues" evidence="3">
    <location>
        <begin position="23"/>
        <end position="46"/>
    </location>
</feature>
<evidence type="ECO:0000256" key="3">
    <source>
        <dbReference type="SAM" id="MobiDB-lite"/>
    </source>
</evidence>
<feature type="transmembrane region" description="Helical" evidence="4">
    <location>
        <begin position="480"/>
        <end position="500"/>
    </location>
</feature>
<feature type="transmembrane region" description="Helical" evidence="4">
    <location>
        <begin position="337"/>
        <end position="357"/>
    </location>
</feature>